<protein>
    <submittedName>
        <fullName evidence="1">Uncharacterized protein</fullName>
    </submittedName>
</protein>
<accession>A0A1G8F3J4</accession>
<organism evidence="1 2">
    <name type="scientific">Myroides phaeus</name>
    <dbReference type="NCBI Taxonomy" id="702745"/>
    <lineage>
        <taxon>Bacteria</taxon>
        <taxon>Pseudomonadati</taxon>
        <taxon>Bacteroidota</taxon>
        <taxon>Flavobacteriia</taxon>
        <taxon>Flavobacteriales</taxon>
        <taxon>Flavobacteriaceae</taxon>
        <taxon>Myroides</taxon>
    </lineage>
</organism>
<gene>
    <name evidence="1" type="ORF">SAMN05421818_11426</name>
</gene>
<evidence type="ECO:0000313" key="1">
    <source>
        <dbReference type="EMBL" id="SDH76672.1"/>
    </source>
</evidence>
<dbReference type="AlphaFoldDB" id="A0A1G8F3J4"/>
<name>A0A1G8F3J4_9FLAO</name>
<reference evidence="2" key="1">
    <citation type="submission" date="2016-10" db="EMBL/GenBank/DDBJ databases">
        <authorList>
            <person name="Varghese N."/>
            <person name="Submissions S."/>
        </authorList>
    </citation>
    <scope>NUCLEOTIDE SEQUENCE [LARGE SCALE GENOMIC DNA]</scope>
    <source>
        <strain evidence="2">DSM 23313</strain>
    </source>
</reference>
<sequence length="242" mass="28253">MPFFCKSYWPYFPILVHRKTKSAIMELSSTHRMNLPKPAELQTLCKALSVLEAIFSPEWEYRYYSYNNKWNEGQEFFQMRDGEGNEMLVLFTKSGVVINGFDHELYDYEAKLPAKSELTLNLPVHFNEFIFGEPVASIGTTYCLWTNEQEEWTVGNIKYKDDGSNDHLYIFDGNPMTYIDWVLSYYFDDELDNLSSEAIESVCNIYKGVPLTKEMVLSLNSDLEDWEELKSDISNIGYPITF</sequence>
<evidence type="ECO:0000313" key="2">
    <source>
        <dbReference type="Proteomes" id="UP000243588"/>
    </source>
</evidence>
<dbReference type="Proteomes" id="UP000243588">
    <property type="component" value="Unassembled WGS sequence"/>
</dbReference>
<keyword evidence="2" id="KW-1185">Reference proteome</keyword>
<dbReference type="STRING" id="702745.SAMN05421818_11426"/>
<dbReference type="EMBL" id="FNDQ01000014">
    <property type="protein sequence ID" value="SDH76672.1"/>
    <property type="molecule type" value="Genomic_DNA"/>
</dbReference>
<proteinExistence type="predicted"/>